<evidence type="ECO:0000313" key="2">
    <source>
        <dbReference type="Proteomes" id="UP000434475"/>
    </source>
</evidence>
<accession>A0A6I2R879</accession>
<sequence length="69" mass="8022">MCPDIEIVNGWFEQMLDEAIQETEAAMSNEHIWELAYEGDEAPNPHSQNLANLKRYKELLQAVKRDCMI</sequence>
<comment type="caution">
    <text evidence="1">The sequence shown here is derived from an EMBL/GenBank/DDBJ whole genome shotgun (WGS) entry which is preliminary data.</text>
</comment>
<dbReference type="EMBL" id="WKPR01000009">
    <property type="protein sequence ID" value="MSB19897.1"/>
    <property type="molecule type" value="Genomic_DNA"/>
</dbReference>
<evidence type="ECO:0000313" key="1">
    <source>
        <dbReference type="EMBL" id="MSB19897.1"/>
    </source>
</evidence>
<dbReference type="AlphaFoldDB" id="A0A6I2R879"/>
<reference evidence="1 2" key="1">
    <citation type="journal article" date="2019" name="Nat. Med.">
        <title>A library of human gut bacterial isolates paired with longitudinal multiomics data enables mechanistic microbiome research.</title>
        <authorList>
            <person name="Poyet M."/>
            <person name="Groussin M."/>
            <person name="Gibbons S.M."/>
            <person name="Avila-Pacheco J."/>
            <person name="Jiang X."/>
            <person name="Kearney S.M."/>
            <person name="Perrotta A.R."/>
            <person name="Berdy B."/>
            <person name="Zhao S."/>
            <person name="Lieberman T.D."/>
            <person name="Swanson P.K."/>
            <person name="Smith M."/>
            <person name="Roesemann S."/>
            <person name="Alexander J.E."/>
            <person name="Rich S.A."/>
            <person name="Livny J."/>
            <person name="Vlamakis H."/>
            <person name="Clish C."/>
            <person name="Bullock K."/>
            <person name="Deik A."/>
            <person name="Scott J."/>
            <person name="Pierce K.A."/>
            <person name="Xavier R.J."/>
            <person name="Alm E.J."/>
        </authorList>
    </citation>
    <scope>NUCLEOTIDE SEQUENCE [LARGE SCALE GENOMIC DNA]</scope>
    <source>
        <strain evidence="1 2">BIOML-A2</strain>
    </source>
</reference>
<organism evidence="1 2">
    <name type="scientific">Flavonifractor plautii</name>
    <name type="common">Fusobacterium plautii</name>
    <dbReference type="NCBI Taxonomy" id="292800"/>
    <lineage>
        <taxon>Bacteria</taxon>
        <taxon>Bacillati</taxon>
        <taxon>Bacillota</taxon>
        <taxon>Clostridia</taxon>
        <taxon>Eubacteriales</taxon>
        <taxon>Oscillospiraceae</taxon>
        <taxon>Flavonifractor</taxon>
    </lineage>
</organism>
<dbReference type="Proteomes" id="UP000434475">
    <property type="component" value="Unassembled WGS sequence"/>
</dbReference>
<gene>
    <name evidence="1" type="ORF">GKE97_10225</name>
</gene>
<name>A0A6I2R879_FLAPL</name>
<proteinExistence type="predicted"/>
<protein>
    <submittedName>
        <fullName evidence="1">Uncharacterized protein</fullName>
    </submittedName>
</protein>
<dbReference type="RefSeq" id="WP_108981855.1">
    <property type="nucleotide sequence ID" value="NZ_JAQLWY010000062.1"/>
</dbReference>